<evidence type="ECO:0000256" key="3">
    <source>
        <dbReference type="ARBA" id="ARBA00022833"/>
    </source>
</evidence>
<dbReference type="InterPro" id="IPR013083">
    <property type="entry name" value="Znf_RING/FYVE/PHD"/>
</dbReference>
<organism evidence="7 8">
    <name type="scientific">Dimorphilus gyrociliatus</name>
    <dbReference type="NCBI Taxonomy" id="2664684"/>
    <lineage>
        <taxon>Eukaryota</taxon>
        <taxon>Metazoa</taxon>
        <taxon>Spiralia</taxon>
        <taxon>Lophotrochozoa</taxon>
        <taxon>Annelida</taxon>
        <taxon>Polychaeta</taxon>
        <taxon>Polychaeta incertae sedis</taxon>
        <taxon>Dinophilidae</taxon>
        <taxon>Dimorphilus</taxon>
    </lineage>
</organism>
<evidence type="ECO:0000256" key="5">
    <source>
        <dbReference type="SAM" id="Coils"/>
    </source>
</evidence>
<keyword evidence="8" id="KW-1185">Reference proteome</keyword>
<comment type="caution">
    <text evidence="7">The sequence shown here is derived from an EMBL/GenBank/DDBJ whole genome shotgun (WGS) entry which is preliminary data.</text>
</comment>
<reference evidence="7 8" key="1">
    <citation type="submission" date="2020-08" db="EMBL/GenBank/DDBJ databases">
        <authorList>
            <person name="Hejnol A."/>
        </authorList>
    </citation>
    <scope>NUCLEOTIDE SEQUENCE [LARGE SCALE GENOMIC DNA]</scope>
</reference>
<dbReference type="AlphaFoldDB" id="A0A7I8VF83"/>
<feature type="coiled-coil region" evidence="5">
    <location>
        <begin position="126"/>
        <end position="156"/>
    </location>
</feature>
<dbReference type="InterPro" id="IPR017907">
    <property type="entry name" value="Znf_RING_CS"/>
</dbReference>
<dbReference type="GO" id="GO:0008270">
    <property type="term" value="F:zinc ion binding"/>
    <property type="evidence" value="ECO:0007669"/>
    <property type="project" value="UniProtKB-KW"/>
</dbReference>
<protein>
    <recommendedName>
        <fullName evidence="6">RING-type domain-containing protein</fullName>
    </recommendedName>
</protein>
<evidence type="ECO:0000256" key="4">
    <source>
        <dbReference type="PROSITE-ProRule" id="PRU00175"/>
    </source>
</evidence>
<evidence type="ECO:0000259" key="6">
    <source>
        <dbReference type="PROSITE" id="PS50089"/>
    </source>
</evidence>
<evidence type="ECO:0000256" key="2">
    <source>
        <dbReference type="ARBA" id="ARBA00022771"/>
    </source>
</evidence>
<dbReference type="InterPro" id="IPR027370">
    <property type="entry name" value="Znf-RING_euk"/>
</dbReference>
<sequence>MATSSFVINEKDIKCNICTKSWIDKDPKQLECQHVFCYKCLAKTLEDNVRLTCKTCKRVTEATLGISTLPSCKFSQLFKTKKDVPTCVIHPAIVPPFYCEYCKATNLCVECMRKHTSDPNCRVAPMADLQMLVRMIEEERENQEKQETAIKGIMQQEKEKCIKMLNNKFDEILSKVTDIFENRQKDLKLLLRKENYFMSGEDLQHRLKELCGRTIKPNIQPNITLDYELFNDHDCIVEKNIDDMKLDYIKTIHTDRDCRYWMDNAFYICLSTEK</sequence>
<dbReference type="InterPro" id="IPR001841">
    <property type="entry name" value="Znf_RING"/>
</dbReference>
<feature type="domain" description="RING-type" evidence="6">
    <location>
        <begin position="15"/>
        <end position="57"/>
    </location>
</feature>
<dbReference type="OrthoDB" id="8062037at2759"/>
<dbReference type="SUPFAM" id="SSF57850">
    <property type="entry name" value="RING/U-box"/>
    <property type="match status" value="1"/>
</dbReference>
<keyword evidence="3" id="KW-0862">Zinc</keyword>
<evidence type="ECO:0000256" key="1">
    <source>
        <dbReference type="ARBA" id="ARBA00022723"/>
    </source>
</evidence>
<dbReference type="EMBL" id="CAJFCJ010000005">
    <property type="protein sequence ID" value="CAD5114622.1"/>
    <property type="molecule type" value="Genomic_DNA"/>
</dbReference>
<keyword evidence="2 4" id="KW-0863">Zinc-finger</keyword>
<keyword evidence="1" id="KW-0479">Metal-binding</keyword>
<accession>A0A7I8VF83</accession>
<dbReference type="SMART" id="SM00184">
    <property type="entry name" value="RING"/>
    <property type="match status" value="1"/>
</dbReference>
<proteinExistence type="predicted"/>
<dbReference type="Gene3D" id="3.30.40.10">
    <property type="entry name" value="Zinc/RING finger domain, C3HC4 (zinc finger)"/>
    <property type="match status" value="1"/>
</dbReference>
<name>A0A7I8VF83_9ANNE</name>
<evidence type="ECO:0000313" key="7">
    <source>
        <dbReference type="EMBL" id="CAD5114622.1"/>
    </source>
</evidence>
<gene>
    <name evidence="7" type="ORF">DGYR_LOCUS3449</name>
</gene>
<dbReference type="PROSITE" id="PS50089">
    <property type="entry name" value="ZF_RING_2"/>
    <property type="match status" value="1"/>
</dbReference>
<dbReference type="Pfam" id="PF13445">
    <property type="entry name" value="zf-RING_UBOX"/>
    <property type="match status" value="1"/>
</dbReference>
<dbReference type="PROSITE" id="PS00518">
    <property type="entry name" value="ZF_RING_1"/>
    <property type="match status" value="1"/>
</dbReference>
<dbReference type="Proteomes" id="UP000549394">
    <property type="component" value="Unassembled WGS sequence"/>
</dbReference>
<evidence type="ECO:0000313" key="8">
    <source>
        <dbReference type="Proteomes" id="UP000549394"/>
    </source>
</evidence>
<keyword evidence="5" id="KW-0175">Coiled coil</keyword>